<evidence type="ECO:0000259" key="8">
    <source>
        <dbReference type="PROSITE" id="PS50928"/>
    </source>
</evidence>
<dbReference type="Proteomes" id="UP000013911">
    <property type="component" value="Unassembled WGS sequence"/>
</dbReference>
<evidence type="ECO:0000313" key="10">
    <source>
        <dbReference type="Proteomes" id="UP000013911"/>
    </source>
</evidence>
<dbReference type="InterPro" id="IPR050366">
    <property type="entry name" value="BP-dependent_transpt_permease"/>
</dbReference>
<protein>
    <submittedName>
        <fullName evidence="9">Nickel transport system permease</fullName>
    </submittedName>
</protein>
<dbReference type="GO" id="GO:0055085">
    <property type="term" value="P:transmembrane transport"/>
    <property type="evidence" value="ECO:0007669"/>
    <property type="project" value="InterPro"/>
</dbReference>
<evidence type="ECO:0000256" key="6">
    <source>
        <dbReference type="ARBA" id="ARBA00023136"/>
    </source>
</evidence>
<feature type="transmembrane region" description="Helical" evidence="7">
    <location>
        <begin position="244"/>
        <end position="263"/>
    </location>
</feature>
<dbReference type="PATRIC" id="fig|1285586.5.peg.2252"/>
<dbReference type="Gene3D" id="1.10.3720.10">
    <property type="entry name" value="MetI-like"/>
    <property type="match status" value="1"/>
</dbReference>
<evidence type="ECO:0000256" key="5">
    <source>
        <dbReference type="ARBA" id="ARBA00022989"/>
    </source>
</evidence>
<dbReference type="PANTHER" id="PTHR43386">
    <property type="entry name" value="OLIGOPEPTIDE TRANSPORT SYSTEM PERMEASE PROTEIN APPC"/>
    <property type="match status" value="1"/>
</dbReference>
<feature type="domain" description="ABC transmembrane type-1" evidence="8">
    <location>
        <begin position="78"/>
        <end position="263"/>
    </location>
</feature>
<feature type="transmembrane region" description="Helical" evidence="7">
    <location>
        <begin position="140"/>
        <end position="160"/>
    </location>
</feature>
<proteinExistence type="inferred from homology"/>
<comment type="similarity">
    <text evidence="7">Belongs to the binding-protein-dependent transport system permease family.</text>
</comment>
<dbReference type="PANTHER" id="PTHR43386:SF1">
    <property type="entry name" value="D,D-DIPEPTIDE TRANSPORT SYSTEM PERMEASE PROTEIN DDPC-RELATED"/>
    <property type="match status" value="1"/>
</dbReference>
<dbReference type="HOGENOM" id="CLU_028518_5_3_9"/>
<evidence type="ECO:0000256" key="2">
    <source>
        <dbReference type="ARBA" id="ARBA00022448"/>
    </source>
</evidence>
<sequence>MSIFYKMSRLTRMQFLSIIVLIIIGMLGLFAPWLMPNDPYVVEVSKKFLAPSWTYPLGTDHLGRCTFSRLLLGIRYSVGSAVFIQIVASILAILVGAIVTFKGGVIDFFFIRICDILLAFPTLVLAFGLLGILGPSLKNVLVALIFTQGIYYARILRGLFLSIKEKEFIQAAKVSGTSGFQLISRHFIPNTITPMLTIVSLDLGKVILEIAGFSFIGLGVQAPTPEWGMMISEGKQYIRLHPELMLYPGTAIVIVVLLVNVLASSVKKLNHQKG</sequence>
<feature type="transmembrane region" description="Helical" evidence="7">
    <location>
        <begin position="78"/>
        <end position="101"/>
    </location>
</feature>
<dbReference type="PROSITE" id="PS50928">
    <property type="entry name" value="ABC_TM1"/>
    <property type="match status" value="1"/>
</dbReference>
<keyword evidence="5 7" id="KW-1133">Transmembrane helix</keyword>
<comment type="caution">
    <text evidence="9">The sequence shown here is derived from an EMBL/GenBank/DDBJ whole genome shotgun (WGS) entry which is preliminary data.</text>
</comment>
<dbReference type="CDD" id="cd06261">
    <property type="entry name" value="TM_PBP2"/>
    <property type="match status" value="1"/>
</dbReference>
<keyword evidence="2 7" id="KW-0813">Transport</keyword>
<evidence type="ECO:0000256" key="1">
    <source>
        <dbReference type="ARBA" id="ARBA00004651"/>
    </source>
</evidence>
<dbReference type="AlphaFoldDB" id="R7ZF77"/>
<dbReference type="SUPFAM" id="SSF161098">
    <property type="entry name" value="MetI-like"/>
    <property type="match status" value="1"/>
</dbReference>
<dbReference type="Pfam" id="PF00528">
    <property type="entry name" value="BPD_transp_1"/>
    <property type="match status" value="1"/>
</dbReference>
<dbReference type="GO" id="GO:0005886">
    <property type="term" value="C:plasma membrane"/>
    <property type="evidence" value="ECO:0007669"/>
    <property type="project" value="UniProtKB-SubCell"/>
</dbReference>
<evidence type="ECO:0000256" key="3">
    <source>
        <dbReference type="ARBA" id="ARBA00022475"/>
    </source>
</evidence>
<dbReference type="EMBL" id="AQPX01000017">
    <property type="protein sequence ID" value="EON72686.1"/>
    <property type="molecule type" value="Genomic_DNA"/>
</dbReference>
<dbReference type="RefSeq" id="WP_010859170.1">
    <property type="nucleotide sequence ID" value="NZ_KB933398.1"/>
</dbReference>
<evidence type="ECO:0000313" key="9">
    <source>
        <dbReference type="EMBL" id="EON72686.1"/>
    </source>
</evidence>
<reference evidence="9 10" key="1">
    <citation type="submission" date="2013-04" db="EMBL/GenBank/DDBJ databases">
        <title>Draft genome of the heavy metal tolerant bacterium Lysinibacillus sphaericus strain OT4b.31.</title>
        <authorList>
            <person name="Pena-Montenegro T.D."/>
            <person name="Dussan J."/>
        </authorList>
    </citation>
    <scope>NUCLEOTIDE SEQUENCE [LARGE SCALE GENOMIC DNA]</scope>
    <source>
        <strain evidence="9 10">OT4b.31</strain>
    </source>
</reference>
<name>R7ZF77_LYSSH</name>
<keyword evidence="4 7" id="KW-0812">Transmembrane</keyword>
<keyword evidence="6 7" id="KW-0472">Membrane</keyword>
<dbReference type="InterPro" id="IPR035906">
    <property type="entry name" value="MetI-like_sf"/>
</dbReference>
<accession>R7ZF77</accession>
<feature type="transmembrane region" description="Helical" evidence="7">
    <location>
        <begin position="113"/>
        <end position="134"/>
    </location>
</feature>
<organism evidence="9 10">
    <name type="scientific">Lysinibacillus sphaericus OT4b.31</name>
    <dbReference type="NCBI Taxonomy" id="1285586"/>
    <lineage>
        <taxon>Bacteria</taxon>
        <taxon>Bacillati</taxon>
        <taxon>Bacillota</taxon>
        <taxon>Bacilli</taxon>
        <taxon>Bacillales</taxon>
        <taxon>Bacillaceae</taxon>
        <taxon>Lysinibacillus</taxon>
    </lineage>
</organism>
<dbReference type="InterPro" id="IPR000515">
    <property type="entry name" value="MetI-like"/>
</dbReference>
<feature type="transmembrane region" description="Helical" evidence="7">
    <location>
        <begin position="15"/>
        <end position="35"/>
    </location>
</feature>
<feature type="transmembrane region" description="Helical" evidence="7">
    <location>
        <begin position="206"/>
        <end position="224"/>
    </location>
</feature>
<comment type="subcellular location">
    <subcellularLocation>
        <location evidence="1 7">Cell membrane</location>
        <topology evidence="1 7">Multi-pass membrane protein</topology>
    </subcellularLocation>
</comment>
<keyword evidence="3" id="KW-1003">Cell membrane</keyword>
<dbReference type="eggNOG" id="COG1173">
    <property type="taxonomic scope" value="Bacteria"/>
</dbReference>
<evidence type="ECO:0000256" key="4">
    <source>
        <dbReference type="ARBA" id="ARBA00022692"/>
    </source>
</evidence>
<gene>
    <name evidence="9" type="ORF">H131_11113</name>
</gene>
<evidence type="ECO:0000256" key="7">
    <source>
        <dbReference type="RuleBase" id="RU363032"/>
    </source>
</evidence>